<name>A0A498M356_LABRO</name>
<dbReference type="GO" id="GO:0004674">
    <property type="term" value="F:protein serine/threonine kinase activity"/>
    <property type="evidence" value="ECO:0007669"/>
    <property type="project" value="UniProtKB-KW"/>
</dbReference>
<keyword evidence="6" id="KW-0067">ATP-binding</keyword>
<evidence type="ECO:0000313" key="10">
    <source>
        <dbReference type="EMBL" id="RXN13902.1"/>
    </source>
</evidence>
<dbReference type="GO" id="GO:0005737">
    <property type="term" value="C:cytoplasm"/>
    <property type="evidence" value="ECO:0007669"/>
    <property type="project" value="TreeGrafter"/>
</dbReference>
<dbReference type="PANTHER" id="PTHR22984">
    <property type="entry name" value="SERINE/THREONINE-PROTEIN KINASE PIM"/>
    <property type="match status" value="1"/>
</dbReference>
<keyword evidence="11" id="KW-1185">Reference proteome</keyword>
<dbReference type="AlphaFoldDB" id="A0A498M356"/>
<feature type="region of interest" description="Disordered" evidence="9">
    <location>
        <begin position="1"/>
        <end position="23"/>
    </location>
</feature>
<evidence type="ECO:0000256" key="1">
    <source>
        <dbReference type="ARBA" id="ARBA00012513"/>
    </source>
</evidence>
<dbReference type="GO" id="GO:0007346">
    <property type="term" value="P:regulation of mitotic cell cycle"/>
    <property type="evidence" value="ECO:0007669"/>
    <property type="project" value="TreeGrafter"/>
</dbReference>
<comment type="catalytic activity">
    <reaction evidence="7">
        <text>L-threonyl-[protein] + ATP = O-phospho-L-threonyl-[protein] + ADP + H(+)</text>
        <dbReference type="Rhea" id="RHEA:46608"/>
        <dbReference type="Rhea" id="RHEA-COMP:11060"/>
        <dbReference type="Rhea" id="RHEA-COMP:11605"/>
        <dbReference type="ChEBI" id="CHEBI:15378"/>
        <dbReference type="ChEBI" id="CHEBI:30013"/>
        <dbReference type="ChEBI" id="CHEBI:30616"/>
        <dbReference type="ChEBI" id="CHEBI:61977"/>
        <dbReference type="ChEBI" id="CHEBI:456216"/>
        <dbReference type="EC" id="2.7.11.1"/>
    </reaction>
</comment>
<feature type="compositionally biased region" description="Low complexity" evidence="9">
    <location>
        <begin position="1"/>
        <end position="19"/>
    </location>
</feature>
<gene>
    <name evidence="10" type="ORF">ROHU_009373</name>
</gene>
<evidence type="ECO:0000256" key="6">
    <source>
        <dbReference type="ARBA" id="ARBA00022840"/>
    </source>
</evidence>
<dbReference type="PANTHER" id="PTHR22984:SF11">
    <property type="entry name" value="AURORA KINASE-RELATED"/>
    <property type="match status" value="1"/>
</dbReference>
<dbReference type="GO" id="GO:0005524">
    <property type="term" value="F:ATP binding"/>
    <property type="evidence" value="ECO:0007669"/>
    <property type="project" value="UniProtKB-KW"/>
</dbReference>
<comment type="caution">
    <text evidence="10">The sequence shown here is derived from an EMBL/GenBank/DDBJ whole genome shotgun (WGS) entry which is preliminary data.</text>
</comment>
<keyword evidence="2" id="KW-0723">Serine/threonine-protein kinase</keyword>
<dbReference type="EC" id="2.7.11.1" evidence="1"/>
<protein>
    <recommendedName>
        <fullName evidence="1">non-specific serine/threonine protein kinase</fullName>
        <ecNumber evidence="1">2.7.11.1</ecNumber>
    </recommendedName>
</protein>
<reference evidence="10 11" key="1">
    <citation type="submission" date="2018-03" db="EMBL/GenBank/DDBJ databases">
        <title>Draft genome sequence of Rohu Carp (Labeo rohita).</title>
        <authorList>
            <person name="Das P."/>
            <person name="Kushwaha B."/>
            <person name="Joshi C.G."/>
            <person name="Kumar D."/>
            <person name="Nagpure N.S."/>
            <person name="Sahoo L."/>
            <person name="Das S.P."/>
            <person name="Bit A."/>
            <person name="Patnaik S."/>
            <person name="Meher P.K."/>
            <person name="Jayasankar P."/>
            <person name="Koringa P.G."/>
            <person name="Patel N.V."/>
            <person name="Hinsu A.T."/>
            <person name="Kumar R."/>
            <person name="Pandey M."/>
            <person name="Agarwal S."/>
            <person name="Srivastava S."/>
            <person name="Singh M."/>
            <person name="Iquebal M.A."/>
            <person name="Jaiswal S."/>
            <person name="Angadi U.B."/>
            <person name="Kumar N."/>
            <person name="Raza M."/>
            <person name="Shah T.M."/>
            <person name="Rai A."/>
            <person name="Jena J.K."/>
        </authorList>
    </citation>
    <scope>NUCLEOTIDE SEQUENCE [LARGE SCALE GENOMIC DNA]</scope>
    <source>
        <strain evidence="10">DASCIFA01</strain>
        <tissue evidence="10">Testis</tissue>
    </source>
</reference>
<evidence type="ECO:0000256" key="7">
    <source>
        <dbReference type="ARBA" id="ARBA00047899"/>
    </source>
</evidence>
<evidence type="ECO:0000256" key="4">
    <source>
        <dbReference type="ARBA" id="ARBA00022741"/>
    </source>
</evidence>
<dbReference type="InterPro" id="IPR051138">
    <property type="entry name" value="PIM_Ser/Thr_kinase"/>
</dbReference>
<evidence type="ECO:0000256" key="9">
    <source>
        <dbReference type="SAM" id="MobiDB-lite"/>
    </source>
</evidence>
<keyword evidence="4" id="KW-0547">Nucleotide-binding</keyword>
<proteinExistence type="predicted"/>
<evidence type="ECO:0000256" key="3">
    <source>
        <dbReference type="ARBA" id="ARBA00022679"/>
    </source>
</evidence>
<comment type="catalytic activity">
    <reaction evidence="8">
        <text>L-seryl-[protein] + ATP = O-phospho-L-seryl-[protein] + ADP + H(+)</text>
        <dbReference type="Rhea" id="RHEA:17989"/>
        <dbReference type="Rhea" id="RHEA-COMP:9863"/>
        <dbReference type="Rhea" id="RHEA-COMP:11604"/>
        <dbReference type="ChEBI" id="CHEBI:15378"/>
        <dbReference type="ChEBI" id="CHEBI:29999"/>
        <dbReference type="ChEBI" id="CHEBI:30616"/>
        <dbReference type="ChEBI" id="CHEBI:83421"/>
        <dbReference type="ChEBI" id="CHEBI:456216"/>
        <dbReference type="EC" id="2.7.11.1"/>
    </reaction>
</comment>
<dbReference type="Gene3D" id="3.30.200.20">
    <property type="entry name" value="Phosphorylase Kinase, domain 1"/>
    <property type="match status" value="1"/>
</dbReference>
<dbReference type="GO" id="GO:0043066">
    <property type="term" value="P:negative regulation of apoptotic process"/>
    <property type="evidence" value="ECO:0007669"/>
    <property type="project" value="TreeGrafter"/>
</dbReference>
<evidence type="ECO:0000256" key="2">
    <source>
        <dbReference type="ARBA" id="ARBA00022527"/>
    </source>
</evidence>
<accession>A0A498M356</accession>
<sequence length="104" mass="12054">MEDVQPQDQDSPDSSTADDSPSHLLRHLDCDEITRKEVPAEVALTVMANQGLCCRYIIELLDWQDNPDHYIMVLARPPPCMDMHDFWEHHGVLFSKVLVHHFMQ</sequence>
<dbReference type="EMBL" id="QBIY01012935">
    <property type="protein sequence ID" value="RXN13902.1"/>
    <property type="molecule type" value="Genomic_DNA"/>
</dbReference>
<dbReference type="Proteomes" id="UP000290572">
    <property type="component" value="Unassembled WGS sequence"/>
</dbReference>
<organism evidence="10 11">
    <name type="scientific">Labeo rohita</name>
    <name type="common">Indian major carp</name>
    <name type="synonym">Cyprinus rohita</name>
    <dbReference type="NCBI Taxonomy" id="84645"/>
    <lineage>
        <taxon>Eukaryota</taxon>
        <taxon>Metazoa</taxon>
        <taxon>Chordata</taxon>
        <taxon>Craniata</taxon>
        <taxon>Vertebrata</taxon>
        <taxon>Euteleostomi</taxon>
        <taxon>Actinopterygii</taxon>
        <taxon>Neopterygii</taxon>
        <taxon>Teleostei</taxon>
        <taxon>Ostariophysi</taxon>
        <taxon>Cypriniformes</taxon>
        <taxon>Cyprinidae</taxon>
        <taxon>Labeoninae</taxon>
        <taxon>Labeonini</taxon>
        <taxon>Labeo</taxon>
    </lineage>
</organism>
<evidence type="ECO:0000256" key="5">
    <source>
        <dbReference type="ARBA" id="ARBA00022777"/>
    </source>
</evidence>
<evidence type="ECO:0000256" key="8">
    <source>
        <dbReference type="ARBA" id="ARBA00048679"/>
    </source>
</evidence>
<keyword evidence="3" id="KW-0808">Transferase</keyword>
<evidence type="ECO:0000313" key="11">
    <source>
        <dbReference type="Proteomes" id="UP000290572"/>
    </source>
</evidence>
<keyword evidence="5 10" id="KW-0418">Kinase</keyword>